<feature type="transmembrane region" description="Helical" evidence="9">
    <location>
        <begin position="6"/>
        <end position="23"/>
    </location>
</feature>
<feature type="transmembrane region" description="Helical" evidence="9">
    <location>
        <begin position="490"/>
        <end position="509"/>
    </location>
</feature>
<evidence type="ECO:0000256" key="2">
    <source>
        <dbReference type="ARBA" id="ARBA00005346"/>
    </source>
</evidence>
<dbReference type="Proteomes" id="UP001150924">
    <property type="component" value="Unassembled WGS sequence"/>
</dbReference>
<gene>
    <name evidence="11" type="ORF">OV079_18710</name>
</gene>
<dbReference type="InterPro" id="IPR050586">
    <property type="entry name" value="CPA3_Na-H_Antiporter_D"/>
</dbReference>
<feature type="transmembrane region" description="Helical" evidence="9">
    <location>
        <begin position="174"/>
        <end position="197"/>
    </location>
</feature>
<evidence type="ECO:0000256" key="1">
    <source>
        <dbReference type="ARBA" id="ARBA00004651"/>
    </source>
</evidence>
<keyword evidence="3" id="KW-1003">Cell membrane</keyword>
<evidence type="ECO:0000259" key="10">
    <source>
        <dbReference type="Pfam" id="PF00361"/>
    </source>
</evidence>
<organism evidence="11 12">
    <name type="scientific">Nannocystis pusilla</name>
    <dbReference type="NCBI Taxonomy" id="889268"/>
    <lineage>
        <taxon>Bacteria</taxon>
        <taxon>Pseudomonadati</taxon>
        <taxon>Myxococcota</taxon>
        <taxon>Polyangia</taxon>
        <taxon>Nannocystales</taxon>
        <taxon>Nannocystaceae</taxon>
        <taxon>Nannocystis</taxon>
    </lineage>
</organism>
<feature type="transmembrane region" description="Helical" evidence="9">
    <location>
        <begin position="122"/>
        <end position="139"/>
    </location>
</feature>
<feature type="compositionally biased region" description="Basic and acidic residues" evidence="8">
    <location>
        <begin position="474"/>
        <end position="483"/>
    </location>
</feature>
<comment type="similarity">
    <text evidence="2">Belongs to the CPA3 antiporters (TC 2.A.63) subunit D family.</text>
</comment>
<dbReference type="InterPro" id="IPR001750">
    <property type="entry name" value="ND/Mrp_TM"/>
</dbReference>
<feature type="transmembrane region" description="Helical" evidence="9">
    <location>
        <begin position="257"/>
        <end position="283"/>
    </location>
</feature>
<feature type="transmembrane region" description="Helical" evidence="9">
    <location>
        <begin position="329"/>
        <end position="349"/>
    </location>
</feature>
<evidence type="ECO:0000313" key="11">
    <source>
        <dbReference type="EMBL" id="MCY1007541.1"/>
    </source>
</evidence>
<evidence type="ECO:0000313" key="12">
    <source>
        <dbReference type="Proteomes" id="UP001150924"/>
    </source>
</evidence>
<keyword evidence="12" id="KW-1185">Reference proteome</keyword>
<evidence type="ECO:0000256" key="9">
    <source>
        <dbReference type="SAM" id="Phobius"/>
    </source>
</evidence>
<feature type="transmembrane region" description="Helical" evidence="9">
    <location>
        <begin position="35"/>
        <end position="56"/>
    </location>
</feature>
<comment type="caution">
    <text evidence="11">The sequence shown here is derived from an EMBL/GenBank/DDBJ whole genome shotgun (WGS) entry which is preliminary data.</text>
</comment>
<dbReference type="EMBL" id="JAPNKE010000002">
    <property type="protein sequence ID" value="MCY1007541.1"/>
    <property type="molecule type" value="Genomic_DNA"/>
</dbReference>
<feature type="transmembrane region" description="Helical" evidence="9">
    <location>
        <begin position="295"/>
        <end position="317"/>
    </location>
</feature>
<feature type="transmembrane region" description="Helical" evidence="9">
    <location>
        <begin position="427"/>
        <end position="448"/>
    </location>
</feature>
<evidence type="ECO:0000256" key="7">
    <source>
        <dbReference type="RuleBase" id="RU000320"/>
    </source>
</evidence>
<dbReference type="AlphaFoldDB" id="A0A9X3IXJ5"/>
<sequence length="525" mass="56374">MIHFDVSPQLLALYIPLLGALLISLAGRWPDLRELVTLLTAGVLLYVVAGMAPAVLADGFWASFAKAPALKLAEVLPGVWLELKVEPLGMLFALIASSLWILNSIYSIGYMRGNHEKNQTRFYVCFALAIASVMGLAFAGNLFTLFVFYEALTLTTYPLVAHKGSAEAIRSARTYLGILVVTSVCFLLAGIIGTYVFTGGDMTFRPGGVFRRALADGSLTAPTLGILFVLYMYGIGKAALMPVHRWLPAAMVAPTPVSALLHAVAVVKAGVFTVLKVIVYVFGPAVLVRYGVGDWLIYVAGATILIASCIALFQDNLKRRLAYSTVSQLSYVIIAAALLSPLSITAAALHIAAHAFGKITLFFAAGSIYTAAHKTEISQLDGIGRRMPITMAAFTIGSLSMIGLPPTAGFVSKWYLLQATWETDAPFVLVVVILSTLLNAAYFLPIVYRAFFVAEPRHHHEPHQSSADGDFGDSGDHHGHDAHDHGEAPWPIVVALSCTALATIVFFFYSDLAIGLANQLRSGLP</sequence>
<proteinExistence type="inferred from homology"/>
<reference evidence="11" key="1">
    <citation type="submission" date="2022-11" db="EMBL/GenBank/DDBJ databases">
        <title>Minimal conservation of predation-associated metabolite biosynthetic gene clusters underscores biosynthetic potential of Myxococcota including descriptions for ten novel species: Archangium lansinium sp. nov., Myxococcus landrumus sp. nov., Nannocystis bai.</title>
        <authorList>
            <person name="Ahearne A."/>
            <person name="Stevens C."/>
            <person name="Phillips K."/>
        </authorList>
    </citation>
    <scope>NUCLEOTIDE SEQUENCE</scope>
    <source>
        <strain evidence="11">Na p29</strain>
    </source>
</reference>
<dbReference type="Pfam" id="PF00361">
    <property type="entry name" value="Proton_antipo_M"/>
    <property type="match status" value="1"/>
</dbReference>
<dbReference type="GO" id="GO:0005886">
    <property type="term" value="C:plasma membrane"/>
    <property type="evidence" value="ECO:0007669"/>
    <property type="project" value="UniProtKB-SubCell"/>
</dbReference>
<evidence type="ECO:0000256" key="3">
    <source>
        <dbReference type="ARBA" id="ARBA00022475"/>
    </source>
</evidence>
<evidence type="ECO:0000256" key="5">
    <source>
        <dbReference type="ARBA" id="ARBA00022989"/>
    </source>
</evidence>
<feature type="region of interest" description="Disordered" evidence="8">
    <location>
        <begin position="461"/>
        <end position="483"/>
    </location>
</feature>
<protein>
    <submittedName>
        <fullName evidence="11">Monovalent cation/H+ antiporter subunit D family protein</fullName>
    </submittedName>
</protein>
<evidence type="ECO:0000256" key="8">
    <source>
        <dbReference type="SAM" id="MobiDB-lite"/>
    </source>
</evidence>
<keyword evidence="4 7" id="KW-0812">Transmembrane</keyword>
<keyword evidence="5 9" id="KW-1133">Transmembrane helix</keyword>
<feature type="transmembrane region" description="Helical" evidence="9">
    <location>
        <begin position="217"/>
        <end position="236"/>
    </location>
</feature>
<feature type="domain" description="NADH:quinone oxidoreductase/Mrp antiporter transmembrane" evidence="10">
    <location>
        <begin position="139"/>
        <end position="437"/>
    </location>
</feature>
<dbReference type="PANTHER" id="PTHR42703:SF1">
    <property type="entry name" value="NA(+)_H(+) ANTIPORTER SUBUNIT D1"/>
    <property type="match status" value="1"/>
</dbReference>
<name>A0A9X3IXJ5_9BACT</name>
<dbReference type="PANTHER" id="PTHR42703">
    <property type="entry name" value="NADH DEHYDROGENASE"/>
    <property type="match status" value="1"/>
</dbReference>
<evidence type="ECO:0000256" key="4">
    <source>
        <dbReference type="ARBA" id="ARBA00022692"/>
    </source>
</evidence>
<accession>A0A9X3IXJ5</accession>
<keyword evidence="6 9" id="KW-0472">Membrane</keyword>
<comment type="subcellular location">
    <subcellularLocation>
        <location evidence="1">Cell membrane</location>
        <topology evidence="1">Multi-pass membrane protein</topology>
    </subcellularLocation>
    <subcellularLocation>
        <location evidence="7">Membrane</location>
        <topology evidence="7">Multi-pass membrane protein</topology>
    </subcellularLocation>
</comment>
<dbReference type="PRINTS" id="PR01434">
    <property type="entry name" value="NADHDHGNASE5"/>
</dbReference>
<evidence type="ECO:0000256" key="6">
    <source>
        <dbReference type="ARBA" id="ARBA00023136"/>
    </source>
</evidence>
<feature type="transmembrane region" description="Helical" evidence="9">
    <location>
        <begin position="393"/>
        <end position="415"/>
    </location>
</feature>
<feature type="transmembrane region" description="Helical" evidence="9">
    <location>
        <begin position="88"/>
        <end position="110"/>
    </location>
</feature>
<dbReference type="RefSeq" id="WP_267770174.1">
    <property type="nucleotide sequence ID" value="NZ_JAPNKE010000002.1"/>
</dbReference>